<dbReference type="Proteomes" id="UP001642360">
    <property type="component" value="Unassembled WGS sequence"/>
</dbReference>
<protein>
    <submittedName>
        <fullName evidence="2">Uncharacterized protein</fullName>
    </submittedName>
</protein>
<proteinExistence type="predicted"/>
<evidence type="ECO:0000313" key="3">
    <source>
        <dbReference type="Proteomes" id="UP001642360"/>
    </source>
</evidence>
<dbReference type="EMBL" id="CAUOFW020003759">
    <property type="protein sequence ID" value="CAK9161929.1"/>
    <property type="molecule type" value="Genomic_DNA"/>
</dbReference>
<evidence type="ECO:0000256" key="1">
    <source>
        <dbReference type="SAM" id="MobiDB-lite"/>
    </source>
</evidence>
<feature type="region of interest" description="Disordered" evidence="1">
    <location>
        <begin position="198"/>
        <end position="241"/>
    </location>
</feature>
<dbReference type="PANTHER" id="PTHR34567">
    <property type="entry name" value="FK506-BINDING-LIKE PROTEIN"/>
    <property type="match status" value="1"/>
</dbReference>
<dbReference type="PANTHER" id="PTHR34567:SF3">
    <property type="entry name" value="FK506-BINDING-LIKE PROTEIN"/>
    <property type="match status" value="1"/>
</dbReference>
<feature type="compositionally biased region" description="Polar residues" evidence="1">
    <location>
        <begin position="207"/>
        <end position="217"/>
    </location>
</feature>
<name>A0ABC8SXU2_9AQUA</name>
<gene>
    <name evidence="2" type="ORF">ILEXP_LOCUS30755</name>
</gene>
<evidence type="ECO:0000313" key="2">
    <source>
        <dbReference type="EMBL" id="CAK9161929.1"/>
    </source>
</evidence>
<sequence length="329" mass="37949">MGISWEKVVVAKKYMYCHENVVKWNDSAGEEAFNNAKNRFWAKINGFPCEYPLPDPNMYIDEIDWYPDIDPELMLELDREYFNPDEAEKHKKVGKINQKAHNSVPGCTIIWNDVNPSNGDNPWECRLVQGTGTAKNKTEGWDKWDKEMNLQTFQNPWEKKCTQGDEASKDNAWRACGNELRGWNEGLNSARQSVGSLKEKGWGGVGNNSRASNQWETSVRESKKLDNGGTHLENKFTQARGAPNNRGWRDCRNDSWGWKHWENLNEPKHLDSRRLNADGGYLDRGCRKRAGPQQHALSHKTSRFRGDDYGIGDHWREGRTQKGVNFVFQ</sequence>
<dbReference type="AlphaFoldDB" id="A0ABC8SXU2"/>
<accession>A0ABC8SXU2</accession>
<keyword evidence="3" id="KW-1185">Reference proteome</keyword>
<comment type="caution">
    <text evidence="2">The sequence shown here is derived from an EMBL/GenBank/DDBJ whole genome shotgun (WGS) entry which is preliminary data.</text>
</comment>
<reference evidence="2 3" key="1">
    <citation type="submission" date="2024-02" db="EMBL/GenBank/DDBJ databases">
        <authorList>
            <person name="Vignale AGUSTIN F."/>
            <person name="Sosa J E."/>
            <person name="Modenutti C."/>
        </authorList>
    </citation>
    <scope>NUCLEOTIDE SEQUENCE [LARGE SCALE GENOMIC DNA]</scope>
</reference>
<organism evidence="2 3">
    <name type="scientific">Ilex paraguariensis</name>
    <name type="common">yerba mate</name>
    <dbReference type="NCBI Taxonomy" id="185542"/>
    <lineage>
        <taxon>Eukaryota</taxon>
        <taxon>Viridiplantae</taxon>
        <taxon>Streptophyta</taxon>
        <taxon>Embryophyta</taxon>
        <taxon>Tracheophyta</taxon>
        <taxon>Spermatophyta</taxon>
        <taxon>Magnoliopsida</taxon>
        <taxon>eudicotyledons</taxon>
        <taxon>Gunneridae</taxon>
        <taxon>Pentapetalae</taxon>
        <taxon>asterids</taxon>
        <taxon>campanulids</taxon>
        <taxon>Aquifoliales</taxon>
        <taxon>Aquifoliaceae</taxon>
        <taxon>Ilex</taxon>
    </lineage>
</organism>